<keyword evidence="5 10" id="KW-0808">Transferase</keyword>
<evidence type="ECO:0000256" key="8">
    <source>
        <dbReference type="ARBA" id="ARBA00022989"/>
    </source>
</evidence>
<keyword evidence="4 10" id="KW-0328">Glycosyltransferase</keyword>
<dbReference type="PANTHER" id="PTHR12413">
    <property type="entry name" value="DOLICHYL GLYCOSYLTRANSFERASE"/>
    <property type="match status" value="1"/>
</dbReference>
<evidence type="ECO:0000256" key="7">
    <source>
        <dbReference type="ARBA" id="ARBA00022824"/>
    </source>
</evidence>
<reference evidence="12" key="2">
    <citation type="submission" date="2023-11" db="UniProtKB">
        <authorList>
            <consortium name="WormBaseParasite"/>
        </authorList>
    </citation>
    <scope>IDENTIFICATION</scope>
</reference>
<feature type="transmembrane region" description="Helical" evidence="10">
    <location>
        <begin position="192"/>
        <end position="210"/>
    </location>
</feature>
<keyword evidence="9 10" id="KW-0472">Membrane</keyword>
<feature type="transmembrane region" description="Helical" evidence="10">
    <location>
        <begin position="350"/>
        <end position="371"/>
    </location>
</feature>
<reference evidence="11" key="1">
    <citation type="submission" date="2022-06" db="EMBL/GenBank/DDBJ databases">
        <authorList>
            <person name="Berger JAMES D."/>
            <person name="Berger JAMES D."/>
        </authorList>
    </citation>
    <scope>NUCLEOTIDE SEQUENCE [LARGE SCALE GENOMIC DNA]</scope>
</reference>
<evidence type="ECO:0000256" key="10">
    <source>
        <dbReference type="RuleBase" id="RU363110"/>
    </source>
</evidence>
<comment type="subcellular location">
    <subcellularLocation>
        <location evidence="1 10">Endoplasmic reticulum membrane</location>
        <topology evidence="1 10">Multi-pass membrane protein</topology>
    </subcellularLocation>
</comment>
<comment type="similarity">
    <text evidence="3 10">Belongs to the ALG6/ALG8 glucosyltransferase family.</text>
</comment>
<evidence type="ECO:0000256" key="3">
    <source>
        <dbReference type="ARBA" id="ARBA00008715"/>
    </source>
</evidence>
<dbReference type="Proteomes" id="UP000050795">
    <property type="component" value="Unassembled WGS sequence"/>
</dbReference>
<accession>A0AA85IWQ3</accession>
<name>A0AA85IWQ3_TRIRE</name>
<evidence type="ECO:0000313" key="11">
    <source>
        <dbReference type="Proteomes" id="UP000050795"/>
    </source>
</evidence>
<keyword evidence="11" id="KW-1185">Reference proteome</keyword>
<dbReference type="Pfam" id="PF03155">
    <property type="entry name" value="Alg6_Alg8"/>
    <property type="match status" value="1"/>
</dbReference>
<dbReference type="AlphaFoldDB" id="A0AA85IWQ3"/>
<organism evidence="11 12">
    <name type="scientific">Trichobilharzia regenti</name>
    <name type="common">Nasal bird schistosome</name>
    <dbReference type="NCBI Taxonomy" id="157069"/>
    <lineage>
        <taxon>Eukaryota</taxon>
        <taxon>Metazoa</taxon>
        <taxon>Spiralia</taxon>
        <taxon>Lophotrochozoa</taxon>
        <taxon>Platyhelminthes</taxon>
        <taxon>Trematoda</taxon>
        <taxon>Digenea</taxon>
        <taxon>Strigeidida</taxon>
        <taxon>Schistosomatoidea</taxon>
        <taxon>Schistosomatidae</taxon>
        <taxon>Trichobilharzia</taxon>
    </lineage>
</organism>
<dbReference type="GO" id="GO:0006487">
    <property type="term" value="P:protein N-linked glycosylation"/>
    <property type="evidence" value="ECO:0007669"/>
    <property type="project" value="TreeGrafter"/>
</dbReference>
<feature type="transmembrane region" description="Helical" evidence="10">
    <location>
        <begin position="317"/>
        <end position="338"/>
    </location>
</feature>
<keyword evidence="7 10" id="KW-0256">Endoplasmic reticulum</keyword>
<comment type="caution">
    <text evidence="10">Lacks conserved residue(s) required for the propagation of feature annotation.</text>
</comment>
<feature type="transmembrane region" description="Helical" evidence="10">
    <location>
        <begin position="222"/>
        <end position="242"/>
    </location>
</feature>
<evidence type="ECO:0000256" key="9">
    <source>
        <dbReference type="ARBA" id="ARBA00023136"/>
    </source>
</evidence>
<protein>
    <recommendedName>
        <fullName evidence="10">Alpha-1,3-glucosyltransferase</fullName>
        <ecNumber evidence="10">2.4.1.-</ecNumber>
    </recommendedName>
</protein>
<dbReference type="PANTHER" id="PTHR12413:SF2">
    <property type="entry name" value="DOLICHYL PYROPHOSPHATE GLC1MAN9GLCNAC2 ALPHA-1,3-GLUCOSYLTRANSFERASE-RELATED"/>
    <property type="match status" value="1"/>
</dbReference>
<evidence type="ECO:0000256" key="5">
    <source>
        <dbReference type="ARBA" id="ARBA00022679"/>
    </source>
</evidence>
<sequence length="420" mass="48746">MWPSVVALLVVTAAAAFKSLFFFSYHSTDFEVHRNWIAITCSLPISRWYYDETSKWTLDYPPFFAFFEWLLSLLAIRIDPDICRVTAIPYVSDTVIIFQRISVLITEILLFAAVFRIYRSLKASGCLFLKQSYFPLWLLFAFNFGLFIVDHIHFQYNGFMFGILLLSMAYMIEENYLVAALLFTVLLNFKHIFMYTAPAYFVHILMNYCLGRREFSSVINRFIKVGSIVLIVMASSFGYFIYTNQMKQVLSRLFPFTRGLCHAYWAPNFWSLYNFMDKVLNVLDNHFLHKWPQKVTSVASMTGGLVENVKHVILPNILPSHTALLSLLFMMPSLCLSVGRSRFFNFPTGVITHTFFKSVILTTWSCFMFGWHVHEKAVLMFLLPLNLFTLTSGEHRFLTFYVSTLGYYSLIPLIPTNAGE</sequence>
<evidence type="ECO:0000256" key="2">
    <source>
        <dbReference type="ARBA" id="ARBA00004922"/>
    </source>
</evidence>
<dbReference type="InterPro" id="IPR004856">
    <property type="entry name" value="Glyco_trans_ALG6/ALG8"/>
</dbReference>
<dbReference type="GO" id="GO:0005789">
    <property type="term" value="C:endoplasmic reticulum membrane"/>
    <property type="evidence" value="ECO:0007669"/>
    <property type="project" value="UniProtKB-SubCell"/>
</dbReference>
<evidence type="ECO:0000256" key="1">
    <source>
        <dbReference type="ARBA" id="ARBA00004477"/>
    </source>
</evidence>
<comment type="pathway">
    <text evidence="2 10">Protein modification; protein glycosylation.</text>
</comment>
<keyword evidence="8 10" id="KW-1133">Transmembrane helix</keyword>
<dbReference type="WBParaSite" id="TREG1_108310.1">
    <property type="protein sequence ID" value="TREG1_108310.1"/>
    <property type="gene ID" value="TREG1_108310"/>
</dbReference>
<proteinExistence type="inferred from homology"/>
<keyword evidence="6 10" id="KW-0812">Transmembrane</keyword>
<evidence type="ECO:0000256" key="4">
    <source>
        <dbReference type="ARBA" id="ARBA00022676"/>
    </source>
</evidence>
<feature type="transmembrane region" description="Helical" evidence="10">
    <location>
        <begin position="133"/>
        <end position="149"/>
    </location>
</feature>
<evidence type="ECO:0000313" key="12">
    <source>
        <dbReference type="WBParaSite" id="TREG1_108310.1"/>
    </source>
</evidence>
<dbReference type="EC" id="2.4.1.-" evidence="10"/>
<evidence type="ECO:0000256" key="6">
    <source>
        <dbReference type="ARBA" id="ARBA00022692"/>
    </source>
</evidence>
<feature type="transmembrane region" description="Helical" evidence="10">
    <location>
        <begin position="156"/>
        <end position="172"/>
    </location>
</feature>
<dbReference type="GO" id="GO:0042283">
    <property type="term" value="F:dolichyl pyrophosphate Glc1Man9GlcNAc2 alpha-1,3-glucosyltransferase activity"/>
    <property type="evidence" value="ECO:0007669"/>
    <property type="project" value="TreeGrafter"/>
</dbReference>
<feature type="transmembrane region" description="Helical" evidence="10">
    <location>
        <begin position="97"/>
        <end position="118"/>
    </location>
</feature>